<feature type="compositionally biased region" description="Polar residues" evidence="5">
    <location>
        <begin position="1381"/>
        <end position="1396"/>
    </location>
</feature>
<dbReference type="GO" id="GO:0007005">
    <property type="term" value="P:mitochondrion organization"/>
    <property type="evidence" value="ECO:0007669"/>
    <property type="project" value="TreeGrafter"/>
</dbReference>
<gene>
    <name evidence="10" type="ORF">BDA99DRAFT_443164</name>
</gene>
<accession>A0AAD5PAZ9</accession>
<evidence type="ECO:0000256" key="5">
    <source>
        <dbReference type="SAM" id="MobiDB-lite"/>
    </source>
</evidence>
<dbReference type="GO" id="GO:0045324">
    <property type="term" value="P:late endosome to vacuole transport"/>
    <property type="evidence" value="ECO:0007669"/>
    <property type="project" value="TreeGrafter"/>
</dbReference>
<dbReference type="GO" id="GO:0006623">
    <property type="term" value="P:protein targeting to vacuole"/>
    <property type="evidence" value="ECO:0007669"/>
    <property type="project" value="TreeGrafter"/>
</dbReference>
<feature type="region of interest" description="Disordered" evidence="5">
    <location>
        <begin position="1558"/>
        <end position="1584"/>
    </location>
</feature>
<evidence type="ECO:0000259" key="8">
    <source>
        <dbReference type="Pfam" id="PF25036"/>
    </source>
</evidence>
<feature type="domain" description="Intermembrane lipid transfer protein VPS13-like C-terminal" evidence="9">
    <location>
        <begin position="3001"/>
        <end position="3107"/>
    </location>
</feature>
<comment type="caution">
    <text evidence="10">The sequence shown here is derived from an EMBL/GenBank/DDBJ whole genome shotgun (WGS) entry which is preliminary data.</text>
</comment>
<comment type="similarity">
    <text evidence="1">Belongs to the VPS13 family.</text>
</comment>
<feature type="domain" description="VPS13-like middle region" evidence="7">
    <location>
        <begin position="1095"/>
        <end position="1846"/>
    </location>
</feature>
<feature type="compositionally biased region" description="Low complexity" evidence="5">
    <location>
        <begin position="1566"/>
        <end position="1578"/>
    </location>
</feature>
<evidence type="ECO:0000259" key="6">
    <source>
        <dbReference type="Pfam" id="PF12624"/>
    </source>
</evidence>
<feature type="compositionally biased region" description="Low complexity" evidence="5">
    <location>
        <begin position="1050"/>
        <end position="1067"/>
    </location>
</feature>
<keyword evidence="11" id="KW-1185">Reference proteome</keyword>
<dbReference type="GO" id="GO:0006869">
    <property type="term" value="P:lipid transport"/>
    <property type="evidence" value="ECO:0007669"/>
    <property type="project" value="UniProtKB-KW"/>
</dbReference>
<evidence type="ECO:0000256" key="1">
    <source>
        <dbReference type="ARBA" id="ARBA00006545"/>
    </source>
</evidence>
<dbReference type="Pfam" id="PF25037">
    <property type="entry name" value="VPS13_C"/>
    <property type="match status" value="1"/>
</dbReference>
<reference evidence="10" key="1">
    <citation type="journal article" date="2022" name="IScience">
        <title>Evolution of zygomycete secretomes and the origins of terrestrial fungal ecologies.</title>
        <authorList>
            <person name="Chang Y."/>
            <person name="Wang Y."/>
            <person name="Mondo S."/>
            <person name="Ahrendt S."/>
            <person name="Andreopoulos W."/>
            <person name="Barry K."/>
            <person name="Beard J."/>
            <person name="Benny G.L."/>
            <person name="Blankenship S."/>
            <person name="Bonito G."/>
            <person name="Cuomo C."/>
            <person name="Desiro A."/>
            <person name="Gervers K.A."/>
            <person name="Hundley H."/>
            <person name="Kuo A."/>
            <person name="LaButti K."/>
            <person name="Lang B.F."/>
            <person name="Lipzen A."/>
            <person name="O'Donnell K."/>
            <person name="Pangilinan J."/>
            <person name="Reynolds N."/>
            <person name="Sandor L."/>
            <person name="Smith M.E."/>
            <person name="Tsang A."/>
            <person name="Grigoriev I.V."/>
            <person name="Stajich J.E."/>
            <person name="Spatafora J.W."/>
        </authorList>
    </citation>
    <scope>NUCLEOTIDE SEQUENCE</scope>
    <source>
        <strain evidence="10">RSA 2281</strain>
    </source>
</reference>
<evidence type="ECO:0000313" key="11">
    <source>
        <dbReference type="Proteomes" id="UP001209540"/>
    </source>
</evidence>
<dbReference type="InterPro" id="IPR026847">
    <property type="entry name" value="VPS13"/>
</dbReference>
<evidence type="ECO:0008006" key="12">
    <source>
        <dbReference type="Google" id="ProtNLM"/>
    </source>
</evidence>
<dbReference type="InterPro" id="IPR056747">
    <property type="entry name" value="VPS13-like_M"/>
</dbReference>
<keyword evidence="2" id="KW-0813">Transport</keyword>
<keyword evidence="4" id="KW-0175">Coiled coil</keyword>
<dbReference type="Proteomes" id="UP001209540">
    <property type="component" value="Unassembled WGS sequence"/>
</dbReference>
<dbReference type="PANTHER" id="PTHR16166:SF93">
    <property type="entry name" value="INTERMEMBRANE LIPID TRANSFER PROTEIN VPS13"/>
    <property type="match status" value="1"/>
</dbReference>
<proteinExistence type="inferred from homology"/>
<dbReference type="InterPro" id="IPR009543">
    <property type="entry name" value="VPS13_VAB"/>
</dbReference>
<evidence type="ECO:0000256" key="3">
    <source>
        <dbReference type="ARBA" id="ARBA00023055"/>
    </source>
</evidence>
<dbReference type="PANTHER" id="PTHR16166">
    <property type="entry name" value="VACUOLAR PROTEIN SORTING-ASSOCIATED PROTEIN VPS13"/>
    <property type="match status" value="1"/>
</dbReference>
<keyword evidence="3" id="KW-0445">Lipid transport</keyword>
<evidence type="ECO:0000256" key="2">
    <source>
        <dbReference type="ARBA" id="ARBA00022448"/>
    </source>
</evidence>
<sequence length="3133" mass="355819">MLESLVSTLLNRVLGQYVSNLNYNQLQIGIWSGHLGELTLNIPWSNLKGKPVMVYIKDVYVLAGPRNESNMTVDELNERQYQQKMRKLANSELAKPITDAKNETFAEQLMTRVLNNLQFSVTNIHVRYEDNVSAPQRFAAGITLSELSAISTDENWMPQTISDVINTIHKLATLESLSIYWNTDTRSLASLDEEESHRIFKELIATKTHIPSEHQYILKPVSGTGRIKMNKKFGDDIPKVDATLLFDELSFVIDDEQYRDTILMVDLFHSYLKKQKYLHLHPGPGITPKTKPKEYFQFAANAVLSEIHDRNYRWTWDHFKKRRDERLAYIDCYVDNQLKRASQEQLDTLDELEHKLSYEDIRFYRSRAKSRLKREMAILAEEERRRKEAANAQQAASGGWLSSWWYGTDPSAEGGQETNQDLVITEEQKQEFYDAIEYDEDKAAAAAAVAFAKDTMKLSLKTTLNKGSFTIKRNPHSEKPTEVVSLIFDTVILGAIRYVESFKASAALGDLRLYDGVTKNTQYRQLIGAKEKAEPGNDTEGGDEDVYKIKKRQSLRRRSNVDPQLLKYSTIQDPFFSIVFEHKPLDGRADNGVALVMRNIDIVYNPLIIREVISFFTPPETSADSINALIEIAGDTFEDIKNQTRVNLEYALEQHTTFDLKVDMDAPVIVIPEDCTVVKSRGIVIDAGHINVESDLAPPEIVQQIKSKRATDYTSDDYVRLRSLMYDKFAVHLTQTKILIGESVDVCMDQVRNPKKENNYLHLVDRIDMSFLVEMCIIRNSTDLTNLKVSGHLPLLAVNFSDTKYRILMEIPRLIEASGILNRGSDSEQQNAVDDADDGNNNNRLMHTRLWEQTDKEIVLDSESEEDSTLVSHSTSASGKRGNVQQRIFELNFQVDRASANIFQAASHGREVLLCDLVLQHLSVDYRLRPFDTRIEVSLKSLDVTDRMKHGNEFKYLITSDQEVLHNSNSSEEDAKELVHVDYIRVDRSSPEYLDKYNGMDQTATVALSTLNFIVTRSSVLTLYNFVLNTFVDQEPKQDAVAAVQKLPDQKNQQQQQEQQSNDDNQQQSMRVTLLLDSVNFILNNDGVRLATAELSHGDMTTIMSRGTTKVAAKFANFTLTDDLSPVSTIGQPKSYDSRQLLTIQGEELIDLRFETFIDDEYDQSLYIKMGSAQFTFLERPVQQLLIFLSKFAAMKSVYDRARQAALESAQQFQQSVAKTHFDIVIQTPVILFPEMHEHPLDVVVAHLGEIKTSNTFVTEKDMCMNVIKADVRAINLTSKYYHPGRSPGQIQLQTLPIIDDIDLSFDIKSIHETLTAKAEPRPDIDISSSVTDIRMHLTDRQYTFLMDAANMFSRVFGGGPAADEDTEKPSPPPLPRRKGSSPQSRKSISLSPPSNTAVAATTATKNKIQEAEGPQQPRLKMSLDSKTIGLYLYIPNPTNTDDPLELVGLSGIALNDTALQIMMKKDDTISVALKIVSMTIDDTRPNIKSKFTHIMPVTENGHQFEMQLDISAPNPGRHGIAMITVADPKVVLSLDHTFLLYNFFMRPFDVNRRQNGQIPQEVPLPQKKQQSSTPTTDQDQDEGEGMEIYYRIHINNPEFILLANPDATDSEAVVLSAQQVMFSKQSVMALVVKQVGMFLCRMDMRQTSTLRFIQTFDVSLSMNNNSGQKGPMTELEIDVEALVLRLSSRDAMLITDIFNKAYELYSTSASIVDKQMQQIVSSVGQSLMHESLRASFQGLQVILIEEIHEMPMIDINIKPFSVDVANWSRSLSVNVAFSMFMNYFNIKNSHWEPLLEPWSFELKLDRKTSQDPMFIKLISNRSMNLNITHTFLESAMAILHLWDKQKELAYNGERGTVAPYRLRNCTGYRLHVWNRDSPEKMVVKTLEDGADMPWWFEDWRERRETTRSTNNMLSVQLDGALWETLRNIPVDIQGEHTYSLRPRINDIQHRVVFDVKLVNNLKVVTIRSTMVIENRTLLPVEVGLLDTHGQQLDGPVKKIAPGEDYALPIEKAYSNRFCIRPDAGFGYTWIDHALHWKNFANAANPAPKTIQCKARDGDMPPFIFQIHARLVKKDVYYGQYPNMKIRLSAPIEVENLLPYDFNFRIIDKTSGQDFSSFLRKGGTTPLHVIENGHLLLMNIQMPDSDYSSSEFAIISTRGTEDLNIDDTLQLTSKDNVRLTLRINTIDIPDSGGARKYVIYSPYVMINKSGCAISFRPKVAWQSSMFSGSQGVSVWRMHNKPEPFMFSYPKLENSNRSLIQVSGSDWSEPLSLEAVGSVQDVALPKMNGTEEVHLGISVQEGQGKYKLTKVITFTPRFILNNQMGDDVRYREPESRVDHELGSDQRIPLYNLRNNAEKQLSIKLPGITNTWSAPFNIQDIGTVHVRLESADGSTSVLMRVTTILENATVFIVLNREAPEAWPYRIVNQTDEDMTFYQEDPIVILRDDYTDNQMRNHRTRRYRLPAHQTVPYSWDMPAVKDKKLILNIGGRERSINMQEIGSQLPFRHAGRNGRQAITAIDIKTRQSTQILYLTPYIQSESYFRPLTSEVSLLSASSQETVAREGFETVDVKPVIHFVIELKMSQIGISFVNRQLQEIAYITFRGLELKFTESNMYQSVRWIIKWVQIDNQLYDAVYPILLYPTNVTAESKNEILPTFQLGLDRVKDDSHGVLYFKYFSILLQEISIELDSEFIFAIIDFVDLGIEGRNDGTDDVKQWEFSTDIPDVTPQNSIAQLYFEMLNIQPITFDLSFMRTDKYDDQTRSQFFLVDVLTMAIGSIQAAPLRFNALAVENLRASGPDLANRIYIHYSNQFVNQLHMMLGSADILGNPVGLFNNLSSGVAELYYESWQGFIYSDRPQDLGIGIARGFSGFLRKSVFGVTDSFSKFTASMGKGLSAVAMDREYLDRRRMNMTRNRPRHAFGGVVQGANYFANGLISGATGLVTQPIAGARKGGVGGFATGMYKGLLGAVAKPVGGVFDMASNVGQGIRNSTTSSDTNDIGRIRYPRYIGPDGILKPYSIREAQGQVWLKDVEHGQYFNDIYIAHCPVQSGDERVAMLTSNRLMLIRTSRLAVEWQEPFTEIQTIKAESTGIAIYLRSMSWEPFLVIPDKTVREWFFKRIEEAVIKYNAKRRPSV</sequence>
<name>A0AAD5PAZ9_9FUNG</name>
<dbReference type="Pfam" id="PF25036">
    <property type="entry name" value="VPS13_VAB"/>
    <property type="match status" value="1"/>
</dbReference>
<dbReference type="Pfam" id="PF12624">
    <property type="entry name" value="VPS13_N"/>
    <property type="match status" value="1"/>
</dbReference>
<feature type="region of interest" description="Disordered" evidence="5">
    <location>
        <begin position="1046"/>
        <end position="1067"/>
    </location>
</feature>
<reference evidence="10" key="2">
    <citation type="submission" date="2023-02" db="EMBL/GenBank/DDBJ databases">
        <authorList>
            <consortium name="DOE Joint Genome Institute"/>
            <person name="Mondo S.J."/>
            <person name="Chang Y."/>
            <person name="Wang Y."/>
            <person name="Ahrendt S."/>
            <person name="Andreopoulos W."/>
            <person name="Barry K."/>
            <person name="Beard J."/>
            <person name="Benny G.L."/>
            <person name="Blankenship S."/>
            <person name="Bonito G."/>
            <person name="Cuomo C."/>
            <person name="Desiro A."/>
            <person name="Gervers K.A."/>
            <person name="Hundley H."/>
            <person name="Kuo A."/>
            <person name="LaButti K."/>
            <person name="Lang B.F."/>
            <person name="Lipzen A."/>
            <person name="O'Donnell K."/>
            <person name="Pangilinan J."/>
            <person name="Reynolds N."/>
            <person name="Sandor L."/>
            <person name="Smith M.W."/>
            <person name="Tsang A."/>
            <person name="Grigoriev I.V."/>
            <person name="Stajich J.E."/>
            <person name="Spatafora J.W."/>
        </authorList>
    </citation>
    <scope>NUCLEOTIDE SEQUENCE</scope>
    <source>
        <strain evidence="10">RSA 2281</strain>
    </source>
</reference>
<feature type="coiled-coil region" evidence="4">
    <location>
        <begin position="365"/>
        <end position="393"/>
    </location>
</feature>
<evidence type="ECO:0000259" key="7">
    <source>
        <dbReference type="Pfam" id="PF25033"/>
    </source>
</evidence>
<dbReference type="EMBL" id="JAIXMP010000025">
    <property type="protein sequence ID" value="KAI9253785.1"/>
    <property type="molecule type" value="Genomic_DNA"/>
</dbReference>
<dbReference type="GO" id="GO:0045053">
    <property type="term" value="P:protein retention in Golgi apparatus"/>
    <property type="evidence" value="ECO:0007669"/>
    <property type="project" value="TreeGrafter"/>
</dbReference>
<organism evidence="10 11">
    <name type="scientific">Phascolomyces articulosus</name>
    <dbReference type="NCBI Taxonomy" id="60185"/>
    <lineage>
        <taxon>Eukaryota</taxon>
        <taxon>Fungi</taxon>
        <taxon>Fungi incertae sedis</taxon>
        <taxon>Mucoromycota</taxon>
        <taxon>Mucoromycotina</taxon>
        <taxon>Mucoromycetes</taxon>
        <taxon>Mucorales</taxon>
        <taxon>Lichtheimiaceae</taxon>
        <taxon>Phascolomyces</taxon>
    </lineage>
</organism>
<evidence type="ECO:0000259" key="9">
    <source>
        <dbReference type="Pfam" id="PF25037"/>
    </source>
</evidence>
<feature type="domain" description="Chorein N-terminal" evidence="6">
    <location>
        <begin position="32"/>
        <end position="822"/>
    </location>
</feature>
<feature type="region of interest" description="Disordered" evidence="5">
    <location>
        <begin position="1358"/>
        <end position="1421"/>
    </location>
</feature>
<feature type="domain" description="Vacuolar protein sorting-associated protein 13 VPS13 adaptor binding" evidence="8">
    <location>
        <begin position="1899"/>
        <end position="2478"/>
    </location>
</feature>
<evidence type="ECO:0000256" key="4">
    <source>
        <dbReference type="SAM" id="Coils"/>
    </source>
</evidence>
<dbReference type="Pfam" id="PF25033">
    <property type="entry name" value="VPS13_M"/>
    <property type="match status" value="1"/>
</dbReference>
<dbReference type="InterPro" id="IPR056748">
    <property type="entry name" value="VPS13-like_C"/>
</dbReference>
<protein>
    <recommendedName>
        <fullName evidence="12">Vacuolar protein sorting-associated protein</fullName>
    </recommendedName>
</protein>
<evidence type="ECO:0000313" key="10">
    <source>
        <dbReference type="EMBL" id="KAI9253785.1"/>
    </source>
</evidence>
<dbReference type="InterPro" id="IPR026854">
    <property type="entry name" value="VPS13_N"/>
</dbReference>